<organism evidence="1 2">
    <name type="scientific">Panagrolaimus sp. JU765</name>
    <dbReference type="NCBI Taxonomy" id="591449"/>
    <lineage>
        <taxon>Eukaryota</taxon>
        <taxon>Metazoa</taxon>
        <taxon>Ecdysozoa</taxon>
        <taxon>Nematoda</taxon>
        <taxon>Chromadorea</taxon>
        <taxon>Rhabditida</taxon>
        <taxon>Tylenchina</taxon>
        <taxon>Panagrolaimomorpha</taxon>
        <taxon>Panagrolaimoidea</taxon>
        <taxon>Panagrolaimidae</taxon>
        <taxon>Panagrolaimus</taxon>
    </lineage>
</organism>
<dbReference type="Proteomes" id="UP000887576">
    <property type="component" value="Unplaced"/>
</dbReference>
<name>A0AC34Q327_9BILA</name>
<evidence type="ECO:0000313" key="1">
    <source>
        <dbReference type="Proteomes" id="UP000887576"/>
    </source>
</evidence>
<evidence type="ECO:0000313" key="2">
    <source>
        <dbReference type="WBParaSite" id="JU765_v2.g12522.t1"/>
    </source>
</evidence>
<proteinExistence type="predicted"/>
<dbReference type="WBParaSite" id="JU765_v2.g12522.t1">
    <property type="protein sequence ID" value="JU765_v2.g12522.t1"/>
    <property type="gene ID" value="JU765_v2.g12522"/>
</dbReference>
<accession>A0AC34Q327</accession>
<protein>
    <submittedName>
        <fullName evidence="2">JmjC domain-containing protein</fullName>
    </submittedName>
</protein>
<sequence>MGSCHECKREEFSNDVMKCVICSKIFHLKCTDIEEFELVYLKEYHCFLCREVHGLSKDKDVVCSHRKNFWNIDEKSERRQVGSIWWKEKLSKMELNTSTVHDFVKFLNGADELMTYLKCKNPWEHICYMSAKSALFTMKLKDDFVIDDVINMIGRGNEIVVADTMMEKIIKMKVETYVKWYKEKNPCRVFEYSLFNFDFPIPKFQELFSVGSIDWFKQYGFNCADDEFKDNPSQLLFSMAGSYINFALSEKNYWIHVLKGKKVYFVVRPSKYNLNLFSKWRCDKNRTSAFFGRYDVNNKMVQYTINVNPGETILIPAGSIYACFTPEDSIALSNGFFNLNNIGYEVNVFEISFSDYYCYIPAYVRCFKTVPFILERWLKQKRKISLSLLKSFADLYDFIVKQNFNGEFLSDELIVRYCTTVENGVSQEKRIVSWRRRKWWDIAEKSLAPEVSSIWWIEQLRKQILSTSENKVYVKIFKNEKEFSLYFQSGLKWKYICHLTSGCNFLKKKFSSEFEIDHFLKIVGKRRTLQVLEVLSQKVVDMKAETFVRLFKENNPCKIYDLLLFDINKVTSDCVLSIPTVQRQFSLTHTKWYRQYNVDLHREDDDFNDDAGLKSFLQISMASSYVDFTIVAKNTWVHVLKGKKIFFVIRPSKYNRKLFKKWMLHEKRTTKFFGRFDEKNKMVQYTINVNPGETIFIPAGSICACFTPENTIAATGFFYSIFNLDDQIKANSMLNILDMTVDPNFLPIHVRCFIYLPYVLDEWLKENRKMTNDALNGIRVFYNYMVEIKIDGKFLEDDLISKFCDSYNAYREFLKSKIN</sequence>
<reference evidence="2" key="1">
    <citation type="submission" date="2022-11" db="UniProtKB">
        <authorList>
            <consortium name="WormBaseParasite"/>
        </authorList>
    </citation>
    <scope>IDENTIFICATION</scope>
</reference>